<evidence type="ECO:0000259" key="6">
    <source>
        <dbReference type="PROSITE" id="PS51332"/>
    </source>
</evidence>
<evidence type="ECO:0000259" key="7">
    <source>
        <dbReference type="PROSITE" id="PS51918"/>
    </source>
</evidence>
<dbReference type="EMBL" id="LCDO01000001">
    <property type="protein sequence ID" value="KKS57405.1"/>
    <property type="molecule type" value="Genomic_DNA"/>
</dbReference>
<dbReference type="InterPro" id="IPR023404">
    <property type="entry name" value="rSAM_horseshoe"/>
</dbReference>
<dbReference type="CDD" id="cd02068">
    <property type="entry name" value="radical_SAM_B12_BD"/>
    <property type="match status" value="1"/>
</dbReference>
<dbReference type="GO" id="GO:0046872">
    <property type="term" value="F:metal ion binding"/>
    <property type="evidence" value="ECO:0007669"/>
    <property type="project" value="UniProtKB-KW"/>
</dbReference>
<organism evidence="8 9">
    <name type="scientific">Candidatus Magasanikbacteria bacterium GW2011_GWA2_42_32</name>
    <dbReference type="NCBI Taxonomy" id="1619039"/>
    <lineage>
        <taxon>Bacteria</taxon>
        <taxon>Candidatus Magasanikiibacteriota</taxon>
    </lineage>
</organism>
<sequence>MKVLLILPKINSDCQWNVGLAYISAVLKEKGHQVELFELSDYLKEVPLLLGRINQYKPGIIGISVNSHQYPHVRRLVTDVKNKFNVPIFLGGVQTILQPEIIEEMSEVDGVCVGEGELVFLNLVNKVESGNSFLDVKNFWFRNRDGRIIKNELESLVRNLDLFPFPDRLIFKYFQKKRKKIIPRFIFSRGCPFDCTYCCNHAFKNKFIGLGPYVRYRSVDKALEEIKLEREKNYFNYFKLDDDTFSLNKEWMKEFCEKISAQKWGLTYECNIRPGTINEEGMKILKDSGCVMVKIGIESGDENLRKNILNRRFLNEDIIKVFALARKNGIKTFSFNMIGVPGETPESIRKTINLNRIVKPDFLQVTAFYPYPDTILGEMCFVKGFLSKEQADSYMNESILNLPTISKKEIEKAVKNFKFKVYWEYNKKMALKEKRAEVKKIIIDQPSLHFLAKKIYQLIKFLKK</sequence>
<keyword evidence="2" id="KW-0949">S-adenosyl-L-methionine</keyword>
<keyword evidence="5" id="KW-0411">Iron-sulfur</keyword>
<dbReference type="PROSITE" id="PS51332">
    <property type="entry name" value="B12_BINDING"/>
    <property type="match status" value="1"/>
</dbReference>
<dbReference type="PANTHER" id="PTHR43409">
    <property type="entry name" value="ANAEROBIC MAGNESIUM-PROTOPORPHYRIN IX MONOMETHYL ESTER CYCLASE-RELATED"/>
    <property type="match status" value="1"/>
</dbReference>
<keyword evidence="4" id="KW-0408">Iron</keyword>
<dbReference type="Proteomes" id="UP000034837">
    <property type="component" value="Unassembled WGS sequence"/>
</dbReference>
<evidence type="ECO:0000313" key="8">
    <source>
        <dbReference type="EMBL" id="KKS57405.1"/>
    </source>
</evidence>
<dbReference type="GO" id="GO:0051539">
    <property type="term" value="F:4 iron, 4 sulfur cluster binding"/>
    <property type="evidence" value="ECO:0007669"/>
    <property type="project" value="UniProtKB-KW"/>
</dbReference>
<dbReference type="SFLD" id="SFLDS00029">
    <property type="entry name" value="Radical_SAM"/>
    <property type="match status" value="1"/>
</dbReference>
<dbReference type="CDD" id="cd01335">
    <property type="entry name" value="Radical_SAM"/>
    <property type="match status" value="1"/>
</dbReference>
<dbReference type="Gene3D" id="3.40.50.280">
    <property type="entry name" value="Cobalamin-binding domain"/>
    <property type="match status" value="1"/>
</dbReference>
<evidence type="ECO:0000256" key="1">
    <source>
        <dbReference type="ARBA" id="ARBA00001966"/>
    </source>
</evidence>
<keyword evidence="3" id="KW-0479">Metal-binding</keyword>
<evidence type="ECO:0000256" key="4">
    <source>
        <dbReference type="ARBA" id="ARBA00023004"/>
    </source>
</evidence>
<dbReference type="GO" id="GO:0005829">
    <property type="term" value="C:cytosol"/>
    <property type="evidence" value="ECO:0007669"/>
    <property type="project" value="TreeGrafter"/>
</dbReference>
<protein>
    <submittedName>
        <fullName evidence="8">Uncharacterized protein</fullName>
    </submittedName>
</protein>
<dbReference type="SFLD" id="SFLDG01123">
    <property type="entry name" value="methyltransferase_(Class_B)"/>
    <property type="match status" value="1"/>
</dbReference>
<dbReference type="InterPro" id="IPR006158">
    <property type="entry name" value="Cobalamin-bd"/>
</dbReference>
<feature type="domain" description="B12-binding" evidence="6">
    <location>
        <begin position="2"/>
        <end position="134"/>
    </location>
</feature>
<feature type="domain" description="Radical SAM core" evidence="7">
    <location>
        <begin position="177"/>
        <end position="404"/>
    </location>
</feature>
<evidence type="ECO:0000256" key="3">
    <source>
        <dbReference type="ARBA" id="ARBA00022723"/>
    </source>
</evidence>
<comment type="caution">
    <text evidence="8">The sequence shown here is derived from an EMBL/GenBank/DDBJ whole genome shotgun (WGS) entry which is preliminary data.</text>
</comment>
<dbReference type="SFLD" id="SFLDG01082">
    <property type="entry name" value="B12-binding_domain_containing"/>
    <property type="match status" value="1"/>
</dbReference>
<name>A0A0G1A8P5_9BACT</name>
<dbReference type="Pfam" id="PF02310">
    <property type="entry name" value="B12-binding"/>
    <property type="match status" value="1"/>
</dbReference>
<dbReference type="InterPro" id="IPR007197">
    <property type="entry name" value="rSAM"/>
</dbReference>
<dbReference type="InterPro" id="IPR051198">
    <property type="entry name" value="BchE-like"/>
</dbReference>
<dbReference type="SMART" id="SM00729">
    <property type="entry name" value="Elp3"/>
    <property type="match status" value="1"/>
</dbReference>
<dbReference type="GO" id="GO:0003824">
    <property type="term" value="F:catalytic activity"/>
    <property type="evidence" value="ECO:0007669"/>
    <property type="project" value="InterPro"/>
</dbReference>
<dbReference type="InterPro" id="IPR034466">
    <property type="entry name" value="Methyltransferase_Class_B"/>
</dbReference>
<evidence type="ECO:0000313" key="9">
    <source>
        <dbReference type="Proteomes" id="UP000034837"/>
    </source>
</evidence>
<dbReference type="PROSITE" id="PS51918">
    <property type="entry name" value="RADICAL_SAM"/>
    <property type="match status" value="1"/>
</dbReference>
<proteinExistence type="predicted"/>
<accession>A0A0G1A8P5</accession>
<reference evidence="8 9" key="1">
    <citation type="journal article" date="2015" name="Nature">
        <title>rRNA introns, odd ribosomes, and small enigmatic genomes across a large radiation of phyla.</title>
        <authorList>
            <person name="Brown C.T."/>
            <person name="Hug L.A."/>
            <person name="Thomas B.C."/>
            <person name="Sharon I."/>
            <person name="Castelle C.J."/>
            <person name="Singh A."/>
            <person name="Wilkins M.J."/>
            <person name="Williams K.H."/>
            <person name="Banfield J.F."/>
        </authorList>
    </citation>
    <scope>NUCLEOTIDE SEQUENCE [LARGE SCALE GENOMIC DNA]</scope>
</reference>
<dbReference type="InterPro" id="IPR058240">
    <property type="entry name" value="rSAM_sf"/>
</dbReference>
<evidence type="ECO:0000256" key="2">
    <source>
        <dbReference type="ARBA" id="ARBA00022691"/>
    </source>
</evidence>
<dbReference type="AlphaFoldDB" id="A0A0G1A8P5"/>
<dbReference type="PANTHER" id="PTHR43409:SF16">
    <property type="entry name" value="SLR0320 PROTEIN"/>
    <property type="match status" value="1"/>
</dbReference>
<dbReference type="InterPro" id="IPR006638">
    <property type="entry name" value="Elp3/MiaA/NifB-like_rSAM"/>
</dbReference>
<dbReference type="Pfam" id="PF04055">
    <property type="entry name" value="Radical_SAM"/>
    <property type="match status" value="1"/>
</dbReference>
<evidence type="ECO:0000256" key="5">
    <source>
        <dbReference type="ARBA" id="ARBA00023014"/>
    </source>
</evidence>
<dbReference type="GO" id="GO:0031419">
    <property type="term" value="F:cobalamin binding"/>
    <property type="evidence" value="ECO:0007669"/>
    <property type="project" value="InterPro"/>
</dbReference>
<comment type="cofactor">
    <cofactor evidence="1">
        <name>[4Fe-4S] cluster</name>
        <dbReference type="ChEBI" id="CHEBI:49883"/>
    </cofactor>
</comment>
<dbReference type="SUPFAM" id="SSF102114">
    <property type="entry name" value="Radical SAM enzymes"/>
    <property type="match status" value="1"/>
</dbReference>
<dbReference type="Gene3D" id="3.80.30.20">
    <property type="entry name" value="tm_1862 like domain"/>
    <property type="match status" value="1"/>
</dbReference>
<gene>
    <name evidence="8" type="ORF">UV20_C0001G0045</name>
</gene>